<dbReference type="InterPro" id="IPR015590">
    <property type="entry name" value="Aldehyde_DH_dom"/>
</dbReference>
<dbReference type="EC" id="1.2.1.79" evidence="5"/>
<keyword evidence="6" id="KW-1185">Reference proteome</keyword>
<evidence type="ECO:0000256" key="2">
    <source>
        <dbReference type="PROSITE-ProRule" id="PRU10007"/>
    </source>
</evidence>
<dbReference type="PROSITE" id="PS00687">
    <property type="entry name" value="ALDEHYDE_DEHYDR_GLU"/>
    <property type="match status" value="1"/>
</dbReference>
<dbReference type="PANTHER" id="PTHR11699">
    <property type="entry name" value="ALDEHYDE DEHYDROGENASE-RELATED"/>
    <property type="match status" value="1"/>
</dbReference>
<dbReference type="GO" id="GO:0036243">
    <property type="term" value="F:succinate-semialdehyde dehydrogenase (NADP+) activity"/>
    <property type="evidence" value="ECO:0007669"/>
    <property type="project" value="UniProtKB-EC"/>
</dbReference>
<evidence type="ECO:0000313" key="6">
    <source>
        <dbReference type="Proteomes" id="UP001595685"/>
    </source>
</evidence>
<evidence type="ECO:0000313" key="5">
    <source>
        <dbReference type="EMBL" id="MFC3689404.1"/>
    </source>
</evidence>
<comment type="similarity">
    <text evidence="3">Belongs to the aldehyde dehydrogenase family.</text>
</comment>
<proteinExistence type="inferred from homology"/>
<dbReference type="InterPro" id="IPR016162">
    <property type="entry name" value="Ald_DH_N"/>
</dbReference>
<gene>
    <name evidence="5" type="ORF">ACFOLH_13725</name>
</gene>
<dbReference type="EMBL" id="JBHRWW010000009">
    <property type="protein sequence ID" value="MFC3689404.1"/>
    <property type="molecule type" value="Genomic_DNA"/>
</dbReference>
<dbReference type="Gene3D" id="3.40.309.10">
    <property type="entry name" value="Aldehyde Dehydrogenase, Chain A, domain 2"/>
    <property type="match status" value="1"/>
</dbReference>
<protein>
    <submittedName>
        <fullName evidence="5">Succinic semialdehyde dehydrogenase</fullName>
        <ecNumber evidence="5">1.2.1.79</ecNumber>
    </submittedName>
</protein>
<dbReference type="InterPro" id="IPR016161">
    <property type="entry name" value="Ald_DH/histidinol_DH"/>
</dbReference>
<organism evidence="5 6">
    <name type="scientific">Aquipuribacter hungaricus</name>
    <dbReference type="NCBI Taxonomy" id="545624"/>
    <lineage>
        <taxon>Bacteria</taxon>
        <taxon>Bacillati</taxon>
        <taxon>Actinomycetota</taxon>
        <taxon>Actinomycetes</taxon>
        <taxon>Micrococcales</taxon>
        <taxon>Intrasporangiaceae</taxon>
        <taxon>Aquipuribacter</taxon>
    </lineage>
</organism>
<dbReference type="InterPro" id="IPR016163">
    <property type="entry name" value="Ald_DH_C"/>
</dbReference>
<dbReference type="RefSeq" id="WP_376983951.1">
    <property type="nucleotide sequence ID" value="NZ_JBHRWW010000009.1"/>
</dbReference>
<comment type="caution">
    <text evidence="5">The sequence shown here is derived from an EMBL/GenBank/DDBJ whole genome shotgun (WGS) entry which is preliminary data.</text>
</comment>
<feature type="active site" evidence="2">
    <location>
        <position position="279"/>
    </location>
</feature>
<sequence>MRTATAPDVAVAADGRGPVPSPAGAVVPVARVLAGRPLAPHLAHVTGTGDLLALVAPATGETVGHVPGTTAGDVARAAAAARAAQPAWAARSVAERARVLAAVHDLVLRRREELTDLVQVVTGKSRGDAFLEVVGVLQVARWHARRGPAVLRPEARPGFVPVLSRALVRRVPVGLVANVAAWNYPLVFVLGDALPALLAGDAVLTKPALRSVPLAGAVAGLLRDAGLPDGLFAVLAGDSAALGEQVVDVADHVLFTGSEAVGRQVAARAGARLVGCTLELGGKNAMYVAADADVPRAAAAAVRDCFGGAGQTCTSSERLYVHADVASRFRAELLRRLAQLRLGWTRDGTVDMGSLVSPEHLARVLEHVQDAVDRGATVLAGGRARPDLGPSFMEPTVLADVPDGARCRTEETFGPVVVLTEVASDEEALAAVGATTTGLMASVWSRDVRRAQQLAAQVRTGTVVVNEVHLLAWGSVAAPVGGTGTSGYGRRYGREGLHEVTRAQVVLTQHGPLASWLLDRPPTTRSRLLTLTARALHGLGMP</sequence>
<evidence type="ECO:0000259" key="4">
    <source>
        <dbReference type="Pfam" id="PF00171"/>
    </source>
</evidence>
<dbReference type="SUPFAM" id="SSF53720">
    <property type="entry name" value="ALDH-like"/>
    <property type="match status" value="1"/>
</dbReference>
<accession>A0ABV7WJ32</accession>
<dbReference type="NCBIfam" id="NF006916">
    <property type="entry name" value="PRK09407.1"/>
    <property type="match status" value="1"/>
</dbReference>
<name>A0ABV7WJ32_9MICO</name>
<evidence type="ECO:0000256" key="3">
    <source>
        <dbReference type="RuleBase" id="RU003345"/>
    </source>
</evidence>
<dbReference type="Proteomes" id="UP001595685">
    <property type="component" value="Unassembled WGS sequence"/>
</dbReference>
<dbReference type="Gene3D" id="3.40.605.10">
    <property type="entry name" value="Aldehyde Dehydrogenase, Chain A, domain 1"/>
    <property type="match status" value="1"/>
</dbReference>
<keyword evidence="1 3" id="KW-0560">Oxidoreductase</keyword>
<dbReference type="InterPro" id="IPR029510">
    <property type="entry name" value="Ald_DH_CS_GLU"/>
</dbReference>
<evidence type="ECO:0000256" key="1">
    <source>
        <dbReference type="ARBA" id="ARBA00023002"/>
    </source>
</evidence>
<reference evidence="6" key="1">
    <citation type="journal article" date="2019" name="Int. J. Syst. Evol. Microbiol.">
        <title>The Global Catalogue of Microorganisms (GCM) 10K type strain sequencing project: providing services to taxonomists for standard genome sequencing and annotation.</title>
        <authorList>
            <consortium name="The Broad Institute Genomics Platform"/>
            <consortium name="The Broad Institute Genome Sequencing Center for Infectious Disease"/>
            <person name="Wu L."/>
            <person name="Ma J."/>
        </authorList>
    </citation>
    <scope>NUCLEOTIDE SEQUENCE [LARGE SCALE GENOMIC DNA]</scope>
    <source>
        <strain evidence="6">NCAIM B.02333</strain>
    </source>
</reference>
<dbReference type="Pfam" id="PF00171">
    <property type="entry name" value="Aldedh"/>
    <property type="match status" value="1"/>
</dbReference>
<feature type="domain" description="Aldehyde dehydrogenase" evidence="4">
    <location>
        <begin position="52"/>
        <end position="506"/>
    </location>
</feature>